<sequence length="503" mass="57564">VNLGQNVSQVLNFLRPETLTPGEMTQMQQQLSRKSQAEAQLQERSSLLNLQQLLNYTCEVLGLWKVLCDHQFHIITGMLSKDLQNQMKVLTCRDFICNGREVAGALVTALINRYLDDNATTDAISGRLREVCPSIFKVEDAVFSKAHEMLVNARNIQSKQEKEKVLREALQLCMQVSPQLSLQSVCSLFQQARYYRGILDISLSAAQRRDPQGLAIHFYKNGEPPEDQQGLQYYSNRMECYRTVMENLSHLLTVSTSLPQSPSIPRVPGPPPTRDPNLLSQEEARVYFEQMFQLALKSDDELFHVALYDWLTEQHQTERLLDIKSPFLENYLKQCTTAQPDNLASVELMWKFYEKNQNYSAAARILAKLADRHGTDINLQQRLEYLSRAVICVKSSELRITTAGEGEFLHDLEEKMEVARIQLQVLEALMKKSIQLPVIQDAISRLNSDVLDITQLYEDFAEVYDLPECKLSIVHCAGHYDPTLIESLWQNIIDKGKIVEHNI</sequence>
<dbReference type="Gene3D" id="1.20.58.1780">
    <property type="match status" value="1"/>
</dbReference>
<gene>
    <name evidence="6" type="primary">LOC106476155</name>
</gene>
<feature type="non-terminal residue" evidence="6">
    <location>
        <position position="1"/>
    </location>
</feature>
<feature type="non-terminal residue" evidence="6">
    <location>
        <position position="503"/>
    </location>
</feature>
<evidence type="ECO:0000256" key="1">
    <source>
        <dbReference type="ARBA" id="ARBA00004123"/>
    </source>
</evidence>
<feature type="domain" description="Nucleoporin Nup133/Nup155-like C-terminal" evidence="4">
    <location>
        <begin position="24"/>
        <end position="495"/>
    </location>
</feature>
<protein>
    <submittedName>
        <fullName evidence="6">Nuclear pore complex protein Nup155-like</fullName>
    </submittedName>
</protein>
<dbReference type="GeneID" id="106476155"/>
<keyword evidence="3" id="KW-0539">Nucleus</keyword>
<evidence type="ECO:0000256" key="2">
    <source>
        <dbReference type="ARBA" id="ARBA00022448"/>
    </source>
</evidence>
<dbReference type="PANTHER" id="PTHR10350">
    <property type="entry name" value="NUCLEAR PORE COMPLEX PROTEIN NUP155"/>
    <property type="match status" value="1"/>
</dbReference>
<proteinExistence type="predicted"/>
<dbReference type="InterPro" id="IPR042533">
    <property type="entry name" value="Nucleoporin_Nup155_C_1"/>
</dbReference>
<accession>A0ABM1C0V5</accession>
<keyword evidence="5" id="KW-1185">Reference proteome</keyword>
<dbReference type="Gene3D" id="1.20.120.1050">
    <property type="match status" value="1"/>
</dbReference>
<evidence type="ECO:0000313" key="5">
    <source>
        <dbReference type="Proteomes" id="UP000694941"/>
    </source>
</evidence>
<dbReference type="InterPro" id="IPR004870">
    <property type="entry name" value="Nucleoporin_Nup155"/>
</dbReference>
<keyword evidence="2" id="KW-0813">Transport</keyword>
<dbReference type="Gene3D" id="1.25.40.440">
    <property type="entry name" value="Nucleoporin, helical domain, central subdomain"/>
    <property type="match status" value="1"/>
</dbReference>
<dbReference type="InterPro" id="IPR007187">
    <property type="entry name" value="Nucleoporin_Nup133/Nup155_C"/>
</dbReference>
<evidence type="ECO:0000313" key="6">
    <source>
        <dbReference type="RefSeq" id="XP_013792279.2"/>
    </source>
</evidence>
<dbReference type="Pfam" id="PF03177">
    <property type="entry name" value="Nucleoporin_C"/>
    <property type="match status" value="1"/>
</dbReference>
<dbReference type="RefSeq" id="XP_013792279.2">
    <property type="nucleotide sequence ID" value="XM_013936825.2"/>
</dbReference>
<reference evidence="6" key="1">
    <citation type="submission" date="2025-08" db="UniProtKB">
        <authorList>
            <consortium name="RefSeq"/>
        </authorList>
    </citation>
    <scope>IDENTIFICATION</scope>
    <source>
        <tissue evidence="6">Muscle</tissue>
    </source>
</reference>
<dbReference type="Proteomes" id="UP000694941">
    <property type="component" value="Unplaced"/>
</dbReference>
<organism evidence="5 6">
    <name type="scientific">Limulus polyphemus</name>
    <name type="common">Atlantic horseshoe crab</name>
    <dbReference type="NCBI Taxonomy" id="6850"/>
    <lineage>
        <taxon>Eukaryota</taxon>
        <taxon>Metazoa</taxon>
        <taxon>Ecdysozoa</taxon>
        <taxon>Arthropoda</taxon>
        <taxon>Chelicerata</taxon>
        <taxon>Merostomata</taxon>
        <taxon>Xiphosura</taxon>
        <taxon>Limulidae</taxon>
        <taxon>Limulus</taxon>
    </lineage>
</organism>
<evidence type="ECO:0000259" key="4">
    <source>
        <dbReference type="Pfam" id="PF03177"/>
    </source>
</evidence>
<comment type="subcellular location">
    <subcellularLocation>
        <location evidence="1">Nucleus</location>
    </subcellularLocation>
</comment>
<dbReference type="Gene3D" id="1.25.40.450">
    <property type="entry name" value="Nucleoporin, helical domain, N-terminal subdomain"/>
    <property type="match status" value="1"/>
</dbReference>
<evidence type="ECO:0000256" key="3">
    <source>
        <dbReference type="ARBA" id="ARBA00023242"/>
    </source>
</evidence>
<dbReference type="InterPro" id="IPR042537">
    <property type="entry name" value="Nucleoporin_Nup155_C_2"/>
</dbReference>
<dbReference type="PANTHER" id="PTHR10350:SF6">
    <property type="entry name" value="NUCLEAR PORE COMPLEX PROTEIN NUP155"/>
    <property type="match status" value="1"/>
</dbReference>
<name>A0ABM1C0V5_LIMPO</name>